<accession>A0A4Q9DHU6</accession>
<dbReference type="InterPro" id="IPR006059">
    <property type="entry name" value="SBP"/>
</dbReference>
<dbReference type="PROSITE" id="PS50949">
    <property type="entry name" value="HTH_GNTR"/>
    <property type="match status" value="1"/>
</dbReference>
<evidence type="ECO:0000259" key="4">
    <source>
        <dbReference type="PROSITE" id="PS50949"/>
    </source>
</evidence>
<dbReference type="InterPro" id="IPR036388">
    <property type="entry name" value="WH-like_DNA-bd_sf"/>
</dbReference>
<evidence type="ECO:0000313" key="5">
    <source>
        <dbReference type="EMBL" id="TBL72636.1"/>
    </source>
</evidence>
<dbReference type="Gene3D" id="3.40.190.10">
    <property type="entry name" value="Periplasmic binding protein-like II"/>
    <property type="match status" value="1"/>
</dbReference>
<keyword evidence="6" id="KW-1185">Reference proteome</keyword>
<reference evidence="5 6" key="1">
    <citation type="submission" date="2019-02" db="EMBL/GenBank/DDBJ databases">
        <title>Paenibacillus sp. nov., isolated from surface-sterilized tissue of Thalictrum simplex L.</title>
        <authorList>
            <person name="Tuo L."/>
        </authorList>
    </citation>
    <scope>NUCLEOTIDE SEQUENCE [LARGE SCALE GENOMIC DNA]</scope>
    <source>
        <strain evidence="5 6">N2SHLJ1</strain>
    </source>
</reference>
<dbReference type="PANTHER" id="PTHR43649">
    <property type="entry name" value="ARABINOSE-BINDING PROTEIN-RELATED"/>
    <property type="match status" value="1"/>
</dbReference>
<dbReference type="EMBL" id="SIRE01000023">
    <property type="protein sequence ID" value="TBL72636.1"/>
    <property type="molecule type" value="Genomic_DNA"/>
</dbReference>
<dbReference type="SMART" id="SM00345">
    <property type="entry name" value="HTH_GNTR"/>
    <property type="match status" value="1"/>
</dbReference>
<dbReference type="Gene3D" id="1.10.10.10">
    <property type="entry name" value="Winged helix-like DNA-binding domain superfamily/Winged helix DNA-binding domain"/>
    <property type="match status" value="1"/>
</dbReference>
<dbReference type="GO" id="GO:0003677">
    <property type="term" value="F:DNA binding"/>
    <property type="evidence" value="ECO:0007669"/>
    <property type="project" value="UniProtKB-KW"/>
</dbReference>
<dbReference type="RefSeq" id="WP_131016824.1">
    <property type="nucleotide sequence ID" value="NZ_SIRE01000023.1"/>
</dbReference>
<dbReference type="InterPro" id="IPR036390">
    <property type="entry name" value="WH_DNA-bd_sf"/>
</dbReference>
<evidence type="ECO:0000256" key="3">
    <source>
        <dbReference type="ARBA" id="ARBA00023163"/>
    </source>
</evidence>
<proteinExistence type="predicted"/>
<keyword evidence="2" id="KW-0238">DNA-binding</keyword>
<dbReference type="Pfam" id="PF00392">
    <property type="entry name" value="GntR"/>
    <property type="match status" value="1"/>
</dbReference>
<dbReference type="SUPFAM" id="SSF46785">
    <property type="entry name" value="Winged helix' DNA-binding domain"/>
    <property type="match status" value="1"/>
</dbReference>
<evidence type="ECO:0000256" key="2">
    <source>
        <dbReference type="ARBA" id="ARBA00023125"/>
    </source>
</evidence>
<dbReference type="Pfam" id="PF13416">
    <property type="entry name" value="SBP_bac_8"/>
    <property type="match status" value="1"/>
</dbReference>
<dbReference type="OrthoDB" id="2374506at2"/>
<dbReference type="InterPro" id="IPR050490">
    <property type="entry name" value="Bact_solute-bd_prot1"/>
</dbReference>
<dbReference type="AlphaFoldDB" id="A0A4Q9DHU6"/>
<keyword evidence="3" id="KW-0804">Transcription</keyword>
<dbReference type="InterPro" id="IPR000524">
    <property type="entry name" value="Tscrpt_reg_HTH_GntR"/>
</dbReference>
<gene>
    <name evidence="5" type="ORF">EYB31_28180</name>
</gene>
<keyword evidence="1" id="KW-0805">Transcription regulation</keyword>
<evidence type="ECO:0000313" key="6">
    <source>
        <dbReference type="Proteomes" id="UP000293142"/>
    </source>
</evidence>
<comment type="caution">
    <text evidence="5">The sequence shown here is derived from an EMBL/GenBank/DDBJ whole genome shotgun (WGS) entry which is preliminary data.</text>
</comment>
<protein>
    <submittedName>
        <fullName evidence="5">Extracellular solute-binding protein</fullName>
    </submittedName>
</protein>
<name>A0A4Q9DHU6_9BACL</name>
<dbReference type="Proteomes" id="UP000293142">
    <property type="component" value="Unassembled WGS sequence"/>
</dbReference>
<dbReference type="PANTHER" id="PTHR43649:SF12">
    <property type="entry name" value="DIACETYLCHITOBIOSE BINDING PROTEIN DASA"/>
    <property type="match status" value="1"/>
</dbReference>
<dbReference type="GO" id="GO:0003700">
    <property type="term" value="F:DNA-binding transcription factor activity"/>
    <property type="evidence" value="ECO:0007669"/>
    <property type="project" value="InterPro"/>
</dbReference>
<organism evidence="5 6">
    <name type="scientific">Paenibacillus thalictri</name>
    <dbReference type="NCBI Taxonomy" id="2527873"/>
    <lineage>
        <taxon>Bacteria</taxon>
        <taxon>Bacillati</taxon>
        <taxon>Bacillota</taxon>
        <taxon>Bacilli</taxon>
        <taxon>Bacillales</taxon>
        <taxon>Paenibacillaceae</taxon>
        <taxon>Paenibacillus</taxon>
    </lineage>
</organism>
<sequence>MQTKAGRKSFRIRLDEMVQSLRRDIVSGKLPIGGFLPSESDLEGQFHLSNNSVRKGLDILVQEGLLEKIPRVGNRVLSPSPHATTVIKFGYHNTIGNQTEIADLIAKFHKLCPHIQVQPLELPENSYSHAIEEYLEAGLLDVVMFNNNSFQDFVENGSTGLLEPVDIGADIPRFLQEPFIHNGRSLAYPFIYSPVILCYHRGHLQEKGVPEPDSSWSWDDLLRHVKQLAVKNERFGFYFHLQSRNRWPVFLLQSGLSLPVAADSDRTGLEERLKTSLEMCRELLASSEDSPMALSEADAESLLQREKVSVMMTTYFFLNALKRSDLPFDVAPLPALYNSNTLLLVVGLAMNSKSSCKEAAGRFVQFLTSYETQLFIRQHTLNIPAHSRVAEWRGTEHLNRPSRFSMYREIIPTYRSLSDLGVSNAKLRDIQREVMLYVSGLQDSHTLCGHIWQLLK</sequence>
<evidence type="ECO:0000256" key="1">
    <source>
        <dbReference type="ARBA" id="ARBA00023015"/>
    </source>
</evidence>
<feature type="domain" description="HTH gntR-type" evidence="4">
    <location>
        <begin position="11"/>
        <end position="79"/>
    </location>
</feature>
<dbReference type="SUPFAM" id="SSF53850">
    <property type="entry name" value="Periplasmic binding protein-like II"/>
    <property type="match status" value="1"/>
</dbReference>
<dbReference type="CDD" id="cd07377">
    <property type="entry name" value="WHTH_GntR"/>
    <property type="match status" value="1"/>
</dbReference>